<comment type="caution">
    <text evidence="1">The sequence shown here is derived from an EMBL/GenBank/DDBJ whole genome shotgun (WGS) entry which is preliminary data.</text>
</comment>
<protein>
    <submittedName>
        <fullName evidence="1">Uncharacterized protein</fullName>
    </submittedName>
</protein>
<accession>A0ACB8DJ47</accession>
<keyword evidence="2" id="KW-1185">Reference proteome</keyword>
<evidence type="ECO:0000313" key="1">
    <source>
        <dbReference type="EMBL" id="KAH7970472.1"/>
    </source>
</evidence>
<organism evidence="1 2">
    <name type="scientific">Dermacentor silvarum</name>
    <name type="common">Tick</name>
    <dbReference type="NCBI Taxonomy" id="543639"/>
    <lineage>
        <taxon>Eukaryota</taxon>
        <taxon>Metazoa</taxon>
        <taxon>Ecdysozoa</taxon>
        <taxon>Arthropoda</taxon>
        <taxon>Chelicerata</taxon>
        <taxon>Arachnida</taxon>
        <taxon>Acari</taxon>
        <taxon>Parasitiformes</taxon>
        <taxon>Ixodida</taxon>
        <taxon>Ixodoidea</taxon>
        <taxon>Ixodidae</taxon>
        <taxon>Rhipicephalinae</taxon>
        <taxon>Dermacentor</taxon>
    </lineage>
</organism>
<reference evidence="1" key="1">
    <citation type="submission" date="2020-05" db="EMBL/GenBank/DDBJ databases">
        <title>Large-scale comparative analyses of tick genomes elucidate their genetic diversity and vector capacities.</title>
        <authorList>
            <person name="Jia N."/>
            <person name="Wang J."/>
            <person name="Shi W."/>
            <person name="Du L."/>
            <person name="Sun Y."/>
            <person name="Zhan W."/>
            <person name="Jiang J."/>
            <person name="Wang Q."/>
            <person name="Zhang B."/>
            <person name="Ji P."/>
            <person name="Sakyi L.B."/>
            <person name="Cui X."/>
            <person name="Yuan T."/>
            <person name="Jiang B."/>
            <person name="Yang W."/>
            <person name="Lam T.T.-Y."/>
            <person name="Chang Q."/>
            <person name="Ding S."/>
            <person name="Wang X."/>
            <person name="Zhu J."/>
            <person name="Ruan X."/>
            <person name="Zhao L."/>
            <person name="Wei J."/>
            <person name="Que T."/>
            <person name="Du C."/>
            <person name="Cheng J."/>
            <person name="Dai P."/>
            <person name="Han X."/>
            <person name="Huang E."/>
            <person name="Gao Y."/>
            <person name="Liu J."/>
            <person name="Shao H."/>
            <person name="Ye R."/>
            <person name="Li L."/>
            <person name="Wei W."/>
            <person name="Wang X."/>
            <person name="Wang C."/>
            <person name="Yang T."/>
            <person name="Huo Q."/>
            <person name="Li W."/>
            <person name="Guo W."/>
            <person name="Chen H."/>
            <person name="Zhou L."/>
            <person name="Ni X."/>
            <person name="Tian J."/>
            <person name="Zhou Y."/>
            <person name="Sheng Y."/>
            <person name="Liu T."/>
            <person name="Pan Y."/>
            <person name="Xia L."/>
            <person name="Li J."/>
            <person name="Zhao F."/>
            <person name="Cao W."/>
        </authorList>
    </citation>
    <scope>NUCLEOTIDE SEQUENCE</scope>
    <source>
        <strain evidence="1">Dsil-2018</strain>
    </source>
</reference>
<gene>
    <name evidence="1" type="ORF">HPB49_007489</name>
</gene>
<dbReference type="EMBL" id="CM023480">
    <property type="protein sequence ID" value="KAH7970472.1"/>
    <property type="molecule type" value="Genomic_DNA"/>
</dbReference>
<evidence type="ECO:0000313" key="2">
    <source>
        <dbReference type="Proteomes" id="UP000821865"/>
    </source>
</evidence>
<dbReference type="Proteomes" id="UP000821865">
    <property type="component" value="Chromosome 11"/>
</dbReference>
<sequence>MPVYRHCRRGSASDWYEVLCVHLRHSRNVRLWFANQVLFAHPHRLAEYLLECPTTETGCAVRCFTPMEDSVSHGSTLVEGIELRKTTFGNMPA</sequence>
<name>A0ACB8DJ47_DERSI</name>
<proteinExistence type="predicted"/>